<evidence type="ECO:0000313" key="2">
    <source>
        <dbReference type="EMBL" id="GAI01659.1"/>
    </source>
</evidence>
<dbReference type="GO" id="GO:0003700">
    <property type="term" value="F:DNA-binding transcription factor activity"/>
    <property type="evidence" value="ECO:0007669"/>
    <property type="project" value="InterPro"/>
</dbReference>
<protein>
    <recommendedName>
        <fullName evidence="1">HTH marR-type domain-containing protein</fullName>
    </recommendedName>
</protein>
<feature type="domain" description="HTH marR-type" evidence="1">
    <location>
        <begin position="8"/>
        <end position="51"/>
    </location>
</feature>
<feature type="non-terminal residue" evidence="2">
    <location>
        <position position="51"/>
    </location>
</feature>
<reference evidence="2" key="1">
    <citation type="journal article" date="2014" name="Front. Microbiol.">
        <title>High frequency of phylogenetically diverse reductive dehalogenase-homologous genes in deep subseafloor sedimentary metagenomes.</title>
        <authorList>
            <person name="Kawai M."/>
            <person name="Futagami T."/>
            <person name="Toyoda A."/>
            <person name="Takaki Y."/>
            <person name="Nishi S."/>
            <person name="Hori S."/>
            <person name="Arai W."/>
            <person name="Tsubouchi T."/>
            <person name="Morono Y."/>
            <person name="Uchiyama I."/>
            <person name="Ito T."/>
            <person name="Fujiyama A."/>
            <person name="Inagaki F."/>
            <person name="Takami H."/>
        </authorList>
    </citation>
    <scope>NUCLEOTIDE SEQUENCE</scope>
    <source>
        <strain evidence="2">Expedition CK06-06</strain>
    </source>
</reference>
<accession>X1M5L4</accession>
<dbReference type="InterPro" id="IPR036388">
    <property type="entry name" value="WH-like_DNA-bd_sf"/>
</dbReference>
<dbReference type="EMBL" id="BARV01001953">
    <property type="protein sequence ID" value="GAI01659.1"/>
    <property type="molecule type" value="Genomic_DNA"/>
</dbReference>
<evidence type="ECO:0000259" key="1">
    <source>
        <dbReference type="Pfam" id="PF01047"/>
    </source>
</evidence>
<dbReference type="Pfam" id="PF01047">
    <property type="entry name" value="MarR"/>
    <property type="match status" value="1"/>
</dbReference>
<comment type="caution">
    <text evidence="2">The sequence shown here is derived from an EMBL/GenBank/DDBJ whole genome shotgun (WGS) entry which is preliminary data.</text>
</comment>
<proteinExistence type="predicted"/>
<dbReference type="AlphaFoldDB" id="X1M5L4"/>
<organism evidence="2">
    <name type="scientific">marine sediment metagenome</name>
    <dbReference type="NCBI Taxonomy" id="412755"/>
    <lineage>
        <taxon>unclassified sequences</taxon>
        <taxon>metagenomes</taxon>
        <taxon>ecological metagenomes</taxon>
    </lineage>
</organism>
<name>X1M5L4_9ZZZZ</name>
<dbReference type="InterPro" id="IPR000835">
    <property type="entry name" value="HTH_MarR-typ"/>
</dbReference>
<sequence length="51" mass="5627">MVKEEVILTEQQYEVVRLIASQEGAKVSNIAKQLGITLQKVNGSIRGLSKK</sequence>
<dbReference type="Gene3D" id="1.10.10.10">
    <property type="entry name" value="Winged helix-like DNA-binding domain superfamily/Winged helix DNA-binding domain"/>
    <property type="match status" value="1"/>
</dbReference>
<gene>
    <name evidence="2" type="ORF">S06H3_05308</name>
</gene>